<evidence type="ECO:0000313" key="1">
    <source>
        <dbReference type="EMBL" id="NWH06944.1"/>
    </source>
</evidence>
<keyword evidence="2" id="KW-1185">Reference proteome</keyword>
<organism evidence="1 2">
    <name type="scientific">Desulfobacter latus</name>
    <dbReference type="NCBI Taxonomy" id="2292"/>
    <lineage>
        <taxon>Bacteria</taxon>
        <taxon>Pseudomonadati</taxon>
        <taxon>Thermodesulfobacteriota</taxon>
        <taxon>Desulfobacteria</taxon>
        <taxon>Desulfobacterales</taxon>
        <taxon>Desulfobacteraceae</taxon>
        <taxon>Desulfobacter</taxon>
    </lineage>
</organism>
<gene>
    <name evidence="1" type="ORF">HXW94_18515</name>
</gene>
<dbReference type="EMBL" id="JACADJ010000149">
    <property type="protein sequence ID" value="NWH06944.1"/>
    <property type="molecule type" value="Genomic_DNA"/>
</dbReference>
<protein>
    <recommendedName>
        <fullName evidence="3">DUF4351 domain-containing protein</fullName>
    </recommendedName>
</protein>
<sequence length="73" mass="8025">MTLAEKTKNEGRLEGEIKGLKEAIELGIILKFPGDIDTVMAKVNKIDDLGTLKEIKETIKAAQDISEIMALLK</sequence>
<evidence type="ECO:0008006" key="3">
    <source>
        <dbReference type="Google" id="ProtNLM"/>
    </source>
</evidence>
<name>A0A850T089_9BACT</name>
<accession>A0A850T089</accession>
<dbReference type="Proteomes" id="UP000553343">
    <property type="component" value="Unassembled WGS sequence"/>
</dbReference>
<reference evidence="1 2" key="1">
    <citation type="submission" date="2020-06" db="EMBL/GenBank/DDBJ databases">
        <title>High-quality draft genome of sulfate reducer Desulfobacter latus type strain AcrS2 isolated from marine sediment.</title>
        <authorList>
            <person name="Hoppe M."/>
            <person name="Larsen C.K."/>
            <person name="Marshall I.P.G."/>
            <person name="Schramm A."/>
            <person name="Marietou A.G."/>
        </authorList>
    </citation>
    <scope>NUCLEOTIDE SEQUENCE [LARGE SCALE GENOMIC DNA]</scope>
    <source>
        <strain evidence="1 2">AcRS2</strain>
    </source>
</reference>
<dbReference type="RefSeq" id="WP_178368387.1">
    <property type="nucleotide sequence ID" value="NZ_JACADJ010000149.1"/>
</dbReference>
<comment type="caution">
    <text evidence="1">The sequence shown here is derived from an EMBL/GenBank/DDBJ whole genome shotgun (WGS) entry which is preliminary data.</text>
</comment>
<dbReference type="AlphaFoldDB" id="A0A850T089"/>
<proteinExistence type="predicted"/>
<evidence type="ECO:0000313" key="2">
    <source>
        <dbReference type="Proteomes" id="UP000553343"/>
    </source>
</evidence>